<dbReference type="InterPro" id="IPR023393">
    <property type="entry name" value="START-like_dom_sf"/>
</dbReference>
<dbReference type="Pfam" id="PF08327">
    <property type="entry name" value="AHSA1"/>
    <property type="match status" value="1"/>
</dbReference>
<evidence type="ECO:0000313" key="3">
    <source>
        <dbReference type="EMBL" id="MCO6416135.1"/>
    </source>
</evidence>
<dbReference type="Gene3D" id="3.30.530.20">
    <property type="match status" value="1"/>
</dbReference>
<dbReference type="Proteomes" id="UP001523392">
    <property type="component" value="Unassembled WGS sequence"/>
</dbReference>
<gene>
    <name evidence="3" type="ORF">JYK14_08140</name>
</gene>
<comment type="caution">
    <text evidence="3">The sequence shown here is derived from an EMBL/GenBank/DDBJ whole genome shotgun (WGS) entry which is preliminary data.</text>
</comment>
<evidence type="ECO:0000256" key="1">
    <source>
        <dbReference type="ARBA" id="ARBA00006817"/>
    </source>
</evidence>
<feature type="domain" description="Activator of Hsp90 ATPase homologue 1/2-like C-terminal" evidence="2">
    <location>
        <begin position="18"/>
        <end position="150"/>
    </location>
</feature>
<evidence type="ECO:0000313" key="4">
    <source>
        <dbReference type="Proteomes" id="UP001523392"/>
    </source>
</evidence>
<dbReference type="SUPFAM" id="SSF55961">
    <property type="entry name" value="Bet v1-like"/>
    <property type="match status" value="1"/>
</dbReference>
<evidence type="ECO:0000259" key="2">
    <source>
        <dbReference type="Pfam" id="PF08327"/>
    </source>
</evidence>
<name>A0ABT1D2J6_9PROT</name>
<dbReference type="EMBL" id="JAFIRR010000048">
    <property type="protein sequence ID" value="MCO6416135.1"/>
    <property type="molecule type" value="Genomic_DNA"/>
</dbReference>
<proteinExistence type="inferred from homology"/>
<dbReference type="RefSeq" id="WP_252952743.1">
    <property type="nucleotide sequence ID" value="NZ_JAFIRR010000048.1"/>
</dbReference>
<organism evidence="3 4">
    <name type="scientific">Siccirubricoccus soli</name>
    <dbReference type="NCBI Taxonomy" id="2899147"/>
    <lineage>
        <taxon>Bacteria</taxon>
        <taxon>Pseudomonadati</taxon>
        <taxon>Pseudomonadota</taxon>
        <taxon>Alphaproteobacteria</taxon>
        <taxon>Acetobacterales</taxon>
        <taxon>Roseomonadaceae</taxon>
        <taxon>Siccirubricoccus</taxon>
    </lineage>
</organism>
<accession>A0ABT1D2J6</accession>
<dbReference type="InterPro" id="IPR013538">
    <property type="entry name" value="ASHA1/2-like_C"/>
</dbReference>
<sequence length="158" mass="17809">MTGTIAPAAVRRSITVEAPRERAFEVFTASFGRWWPRSHKIGSAPMQSAAIEPRVGGRWYEIGDDGSECQWGDVLVWEPPARIVLAWRIGADWRFNPNLLTEVEVRFIPAGDGKTRVELEHRKLENMGTAMEAARAAFESERGWNGILANYQRALAER</sequence>
<reference evidence="3 4" key="1">
    <citation type="submission" date="2021-12" db="EMBL/GenBank/DDBJ databases">
        <title>Siccirubricoccus leaddurans sp. nov., a high concentration Zn2+ tolerance bacterium.</title>
        <authorList>
            <person name="Cao Y."/>
        </authorList>
    </citation>
    <scope>NUCLEOTIDE SEQUENCE [LARGE SCALE GENOMIC DNA]</scope>
    <source>
        <strain evidence="3 4">KC 17139</strain>
    </source>
</reference>
<dbReference type="CDD" id="cd08891">
    <property type="entry name" value="SRPBCC_CalC"/>
    <property type="match status" value="1"/>
</dbReference>
<keyword evidence="4" id="KW-1185">Reference proteome</keyword>
<protein>
    <submittedName>
        <fullName evidence="3">SRPBCC family protein</fullName>
    </submittedName>
</protein>
<comment type="similarity">
    <text evidence="1">Belongs to the AHA1 family.</text>
</comment>